<comment type="caution">
    <text evidence="3">The sequence shown here is derived from an EMBL/GenBank/DDBJ whole genome shotgun (WGS) entry which is preliminary data.</text>
</comment>
<reference evidence="3 4" key="1">
    <citation type="journal article" date="2013" name="Curr. Biol.">
        <title>The Genome of the Foraminiferan Reticulomyxa filosa.</title>
        <authorList>
            <person name="Glockner G."/>
            <person name="Hulsmann N."/>
            <person name="Schleicher M."/>
            <person name="Noegel A.A."/>
            <person name="Eichinger L."/>
            <person name="Gallinger C."/>
            <person name="Pawlowski J."/>
            <person name="Sierra R."/>
            <person name="Euteneuer U."/>
            <person name="Pillet L."/>
            <person name="Moustafa A."/>
            <person name="Platzer M."/>
            <person name="Groth M."/>
            <person name="Szafranski K."/>
            <person name="Schliwa M."/>
        </authorList>
    </citation>
    <scope>NUCLEOTIDE SEQUENCE [LARGE SCALE GENOMIC DNA]</scope>
</reference>
<protein>
    <submittedName>
        <fullName evidence="3">Uncharacterized protein</fullName>
    </submittedName>
</protein>
<sequence>NNNNRNEVNGRVYLSSSSDSVSLILSLPSSIDASQTYELQITKCTMLSNGSDDGLCTLIYPSSTSITYTTTKSQEMSTWGVQNSVPDWIWYLLLVGTTAGMVGGYVLYVRLRNRHLQSEEKSQFDEDNALLPELGVEDIDTGMMNVNKFNPSNIPPSSAPHPSTLLDQLRSQKEQHPDLANAPVQNFKHKEEAAPP</sequence>
<evidence type="ECO:0000256" key="1">
    <source>
        <dbReference type="SAM" id="MobiDB-lite"/>
    </source>
</evidence>
<feature type="transmembrane region" description="Helical" evidence="2">
    <location>
        <begin position="88"/>
        <end position="108"/>
    </location>
</feature>
<keyword evidence="2" id="KW-1133">Transmembrane helix</keyword>
<organism evidence="3 4">
    <name type="scientific">Reticulomyxa filosa</name>
    <dbReference type="NCBI Taxonomy" id="46433"/>
    <lineage>
        <taxon>Eukaryota</taxon>
        <taxon>Sar</taxon>
        <taxon>Rhizaria</taxon>
        <taxon>Retaria</taxon>
        <taxon>Foraminifera</taxon>
        <taxon>Monothalamids</taxon>
        <taxon>Reticulomyxidae</taxon>
        <taxon>Reticulomyxa</taxon>
    </lineage>
</organism>
<keyword evidence="2" id="KW-0812">Transmembrane</keyword>
<feature type="region of interest" description="Disordered" evidence="1">
    <location>
        <begin position="148"/>
        <end position="196"/>
    </location>
</feature>
<dbReference type="AlphaFoldDB" id="X6M5P2"/>
<proteinExistence type="predicted"/>
<keyword evidence="4" id="KW-1185">Reference proteome</keyword>
<name>X6M5P2_RETFI</name>
<evidence type="ECO:0000313" key="3">
    <source>
        <dbReference type="EMBL" id="ETO09244.1"/>
    </source>
</evidence>
<gene>
    <name evidence="3" type="ORF">RFI_28143</name>
</gene>
<keyword evidence="2" id="KW-0472">Membrane</keyword>
<feature type="non-terminal residue" evidence="3">
    <location>
        <position position="1"/>
    </location>
</feature>
<evidence type="ECO:0000313" key="4">
    <source>
        <dbReference type="Proteomes" id="UP000023152"/>
    </source>
</evidence>
<dbReference type="Proteomes" id="UP000023152">
    <property type="component" value="Unassembled WGS sequence"/>
</dbReference>
<accession>X6M5P2</accession>
<dbReference type="EMBL" id="ASPP01024212">
    <property type="protein sequence ID" value="ETO09244.1"/>
    <property type="molecule type" value="Genomic_DNA"/>
</dbReference>
<evidence type="ECO:0000256" key="2">
    <source>
        <dbReference type="SAM" id="Phobius"/>
    </source>
</evidence>